<dbReference type="SUPFAM" id="SSF53254">
    <property type="entry name" value="Phosphoglycerate mutase-like"/>
    <property type="match status" value="1"/>
</dbReference>
<dbReference type="EC" id="5.4.2.11" evidence="2"/>
<evidence type="ECO:0000256" key="5">
    <source>
        <dbReference type="PIRSR" id="PIRSR613078-2"/>
    </source>
</evidence>
<accession>A0ABD3QDH3</accession>
<name>A0ABD3QDH3_9STRA</name>
<proteinExistence type="inferred from homology"/>
<dbReference type="CDD" id="cd07040">
    <property type="entry name" value="HP"/>
    <property type="match status" value="1"/>
</dbReference>
<keyword evidence="4" id="KW-0413">Isomerase</keyword>
<gene>
    <name evidence="7" type="ORF">HJC23_006929</name>
</gene>
<feature type="binding site" evidence="5">
    <location>
        <position position="250"/>
    </location>
    <ligand>
        <name>substrate</name>
    </ligand>
</feature>
<organism evidence="7 8">
    <name type="scientific">Cyclotella cryptica</name>
    <dbReference type="NCBI Taxonomy" id="29204"/>
    <lineage>
        <taxon>Eukaryota</taxon>
        <taxon>Sar</taxon>
        <taxon>Stramenopiles</taxon>
        <taxon>Ochrophyta</taxon>
        <taxon>Bacillariophyta</taxon>
        <taxon>Coscinodiscophyceae</taxon>
        <taxon>Thalassiosirophycidae</taxon>
        <taxon>Stephanodiscales</taxon>
        <taxon>Stephanodiscaceae</taxon>
        <taxon>Cyclotella</taxon>
    </lineage>
</organism>
<dbReference type="InterPro" id="IPR005952">
    <property type="entry name" value="Phosphogly_mut1"/>
</dbReference>
<keyword evidence="3" id="KW-0324">Glycolysis</keyword>
<dbReference type="InterPro" id="IPR001345">
    <property type="entry name" value="PG/BPGM_mutase_AS"/>
</dbReference>
<feature type="binding site" evidence="5">
    <location>
        <begin position="123"/>
        <end position="124"/>
    </location>
    <ligand>
        <name>substrate</name>
    </ligand>
</feature>
<dbReference type="InterPro" id="IPR029033">
    <property type="entry name" value="His_PPase_superfam"/>
</dbReference>
<evidence type="ECO:0000256" key="4">
    <source>
        <dbReference type="ARBA" id="ARBA00023235"/>
    </source>
</evidence>
<sequence length="539" mass="60998">MTLLLSKPSHCSRFQSFSVLSLHGPRFSTQPLHEEEDIHDSEQHQLHVHHRGNKLNLNSSHRNRRVEQAAPKIGRLVLVRHGQSEWNVTDPTRNLTARFVKFSLLTSYSCTHRRQWYFDRTQTGWADIGLTQQGIDQAIAAGRAVQFAVSKGILPSKEVEICDSDSTIRKKQVPAIDVAFCSLLKRASDTMNLVLNEVYLADPIESIFQNPTGQNSSTKSRAIEYKYRIPIIQSWRLNERHYGALVGLSKEGAERLYGKVRLSRWRDSWDVPPPPMPLEMIKKWGKETHCQPVTIVNRGKTALFPEHHNVDKDASRASCVKIVEHGGKKKQVEGKSVDGGTIISSSTVEPVQETSFTFMPPSESLRDTYERFIPLWIQGIAPHLRAGKTVLVVGHANTIRSMLFAIDPDIVTKENSKQVKIPSALPLVYEFVDGHSIRMLDMIESEGSVMNGQMGKMYVEGRECSNVISGNLRVLRPHRHSTVLNFFRPPKETIYSDQVKQPKKEMKYQLNGIWVETEETKSVSFCTEAGRQAGEQDIA</sequence>
<dbReference type="InterPro" id="IPR013078">
    <property type="entry name" value="His_Pase_superF_clade-1"/>
</dbReference>
<evidence type="ECO:0000256" key="6">
    <source>
        <dbReference type="PIRSR" id="PIRSR613078-3"/>
    </source>
</evidence>
<dbReference type="EMBL" id="JABMIG020000051">
    <property type="protein sequence ID" value="KAL3797891.1"/>
    <property type="molecule type" value="Genomic_DNA"/>
</dbReference>
<evidence type="ECO:0000313" key="8">
    <source>
        <dbReference type="Proteomes" id="UP001516023"/>
    </source>
</evidence>
<evidence type="ECO:0000256" key="1">
    <source>
        <dbReference type="ARBA" id="ARBA00006717"/>
    </source>
</evidence>
<dbReference type="CDD" id="cd07067">
    <property type="entry name" value="HP_PGM_like"/>
    <property type="match status" value="1"/>
</dbReference>
<reference evidence="7 8" key="1">
    <citation type="journal article" date="2020" name="G3 (Bethesda)">
        <title>Improved Reference Genome for Cyclotella cryptica CCMP332, a Model for Cell Wall Morphogenesis, Salinity Adaptation, and Lipid Production in Diatoms (Bacillariophyta).</title>
        <authorList>
            <person name="Roberts W.R."/>
            <person name="Downey K.M."/>
            <person name="Ruck E.C."/>
            <person name="Traller J.C."/>
            <person name="Alverson A.J."/>
        </authorList>
    </citation>
    <scope>NUCLEOTIDE SEQUENCE [LARGE SCALE GENOMIC DNA]</scope>
    <source>
        <strain evidence="7 8">CCMP332</strain>
    </source>
</reference>
<feature type="site" description="Transition state stabilizer" evidence="6">
    <location>
        <position position="395"/>
    </location>
</feature>
<dbReference type="Gene3D" id="3.40.50.1240">
    <property type="entry name" value="Phosphoglycerate mutase-like"/>
    <property type="match status" value="1"/>
</dbReference>
<evidence type="ECO:0000256" key="3">
    <source>
        <dbReference type="ARBA" id="ARBA00023152"/>
    </source>
</evidence>
<dbReference type="PROSITE" id="PS00175">
    <property type="entry name" value="PG_MUTASE"/>
    <property type="match status" value="1"/>
</dbReference>
<dbReference type="SMART" id="SM00855">
    <property type="entry name" value="PGAM"/>
    <property type="match status" value="1"/>
</dbReference>
<protein>
    <recommendedName>
        <fullName evidence="2">phosphoglycerate mutase (2,3-diphosphoglycerate-dependent)</fullName>
        <ecNumber evidence="2">5.4.2.11</ecNumber>
    </recommendedName>
</protein>
<keyword evidence="8" id="KW-1185">Reference proteome</keyword>
<dbReference type="PANTHER" id="PTHR11931">
    <property type="entry name" value="PHOSPHOGLYCERATE MUTASE"/>
    <property type="match status" value="1"/>
</dbReference>
<comment type="similarity">
    <text evidence="1">Belongs to the phosphoglycerate mutase family. BPG-dependent PGAM subfamily.</text>
</comment>
<evidence type="ECO:0000313" key="7">
    <source>
        <dbReference type="EMBL" id="KAL3797891.1"/>
    </source>
</evidence>
<feature type="binding site" evidence="5">
    <location>
        <position position="186"/>
    </location>
    <ligand>
        <name>substrate</name>
    </ligand>
</feature>
<feature type="binding site" evidence="5">
    <location>
        <begin position="239"/>
        <end position="242"/>
    </location>
    <ligand>
        <name>substrate</name>
    </ligand>
</feature>
<dbReference type="GO" id="GO:0004619">
    <property type="term" value="F:phosphoglycerate mutase activity"/>
    <property type="evidence" value="ECO:0007669"/>
    <property type="project" value="UniProtKB-EC"/>
</dbReference>
<evidence type="ECO:0000256" key="2">
    <source>
        <dbReference type="ARBA" id="ARBA00012028"/>
    </source>
</evidence>
<dbReference type="GO" id="GO:0006096">
    <property type="term" value="P:glycolytic process"/>
    <property type="evidence" value="ECO:0007669"/>
    <property type="project" value="UniProtKB-KW"/>
</dbReference>
<dbReference type="Proteomes" id="UP001516023">
    <property type="component" value="Unassembled WGS sequence"/>
</dbReference>
<dbReference type="AlphaFoldDB" id="A0ABD3QDH3"/>
<comment type="caution">
    <text evidence="7">The sequence shown here is derived from an EMBL/GenBank/DDBJ whole genome shotgun (WGS) entry which is preliminary data.</text>
</comment>